<keyword evidence="2" id="KW-1185">Reference proteome</keyword>
<dbReference type="Proteomes" id="UP000554482">
    <property type="component" value="Unassembled WGS sequence"/>
</dbReference>
<sequence>MDGGLNTEEFTSLIVATNPSSTFSEEKINTFLDGLFMIYNEFIDGDKGLTYEGLLRIYNDGVADVDHDFDALQLQDASPEVEKDFDALRLQDASPEIEKDVDVLQLGPKPYSYQDLDMFTAKFSEPIGFGGYREVYQG</sequence>
<dbReference type="AlphaFoldDB" id="A0A7J6WZ31"/>
<evidence type="ECO:0000313" key="1">
    <source>
        <dbReference type="EMBL" id="KAF5201740.1"/>
    </source>
</evidence>
<organism evidence="1 2">
    <name type="scientific">Thalictrum thalictroides</name>
    <name type="common">Rue-anemone</name>
    <name type="synonym">Anemone thalictroides</name>
    <dbReference type="NCBI Taxonomy" id="46969"/>
    <lineage>
        <taxon>Eukaryota</taxon>
        <taxon>Viridiplantae</taxon>
        <taxon>Streptophyta</taxon>
        <taxon>Embryophyta</taxon>
        <taxon>Tracheophyta</taxon>
        <taxon>Spermatophyta</taxon>
        <taxon>Magnoliopsida</taxon>
        <taxon>Ranunculales</taxon>
        <taxon>Ranunculaceae</taxon>
        <taxon>Thalictroideae</taxon>
        <taxon>Thalictrum</taxon>
    </lineage>
</organism>
<dbReference type="PANTHER" id="PTHR45081:SF1">
    <property type="entry name" value="EF HAND FAMILY PROTEIN, PUTATIVE, EXPRESSED-RELATED"/>
    <property type="match status" value="1"/>
</dbReference>
<evidence type="ECO:0000313" key="2">
    <source>
        <dbReference type="Proteomes" id="UP000554482"/>
    </source>
</evidence>
<comment type="caution">
    <text evidence="1">The sequence shown here is derived from an EMBL/GenBank/DDBJ whole genome shotgun (WGS) entry which is preliminary data.</text>
</comment>
<dbReference type="EMBL" id="JABWDY010008990">
    <property type="protein sequence ID" value="KAF5201740.1"/>
    <property type="molecule type" value="Genomic_DNA"/>
</dbReference>
<dbReference type="PANTHER" id="PTHR45081">
    <property type="entry name" value="EF HAND FAMILY PROTEIN, PUTATIVE, EXPRESSED-RELATED"/>
    <property type="match status" value="1"/>
</dbReference>
<proteinExistence type="predicted"/>
<dbReference type="GO" id="GO:0005886">
    <property type="term" value="C:plasma membrane"/>
    <property type="evidence" value="ECO:0007669"/>
    <property type="project" value="TreeGrafter"/>
</dbReference>
<dbReference type="OrthoDB" id="1745343at2759"/>
<reference evidence="1 2" key="1">
    <citation type="submission" date="2020-06" db="EMBL/GenBank/DDBJ databases">
        <title>Transcriptomic and genomic resources for Thalictrum thalictroides and T. hernandezii: Facilitating candidate gene discovery in an emerging model plant lineage.</title>
        <authorList>
            <person name="Arias T."/>
            <person name="Riano-Pachon D.M."/>
            <person name="Di Stilio V.S."/>
        </authorList>
    </citation>
    <scope>NUCLEOTIDE SEQUENCE [LARGE SCALE GENOMIC DNA]</scope>
    <source>
        <strain evidence="2">cv. WT478/WT964</strain>
        <tissue evidence="1">Leaves</tissue>
    </source>
</reference>
<accession>A0A7J6WZ31</accession>
<protein>
    <submittedName>
        <fullName evidence="1">Calcium-binding ef hand family protein</fullName>
    </submittedName>
</protein>
<name>A0A7J6WZ31_THATH</name>
<gene>
    <name evidence="1" type="ORF">FRX31_008673</name>
</gene>